<proteinExistence type="predicted"/>
<sequence>MHRNVGGSESCDRLEHRRVGQAAAHVIDDHSPRLYSGPSGGGPHGVDADDNSALEETFDHRHHTGEFLVRSNALCSGSGRLTADVDEIGSGLDHREAVRHCEVDIEPVTAVGKGIRCHVEYAHHEAALSRGQGVREANRVRR</sequence>
<evidence type="ECO:0000313" key="2">
    <source>
        <dbReference type="EMBL" id="CAB4945818.1"/>
    </source>
</evidence>
<accession>A0A6J7JQ76</accession>
<protein>
    <submittedName>
        <fullName evidence="2">Unannotated protein</fullName>
    </submittedName>
</protein>
<reference evidence="2" key="1">
    <citation type="submission" date="2020-05" db="EMBL/GenBank/DDBJ databases">
        <authorList>
            <person name="Chiriac C."/>
            <person name="Salcher M."/>
            <person name="Ghai R."/>
            <person name="Kavagutti S V."/>
        </authorList>
    </citation>
    <scope>NUCLEOTIDE SEQUENCE</scope>
</reference>
<evidence type="ECO:0000256" key="1">
    <source>
        <dbReference type="SAM" id="MobiDB-lite"/>
    </source>
</evidence>
<feature type="region of interest" description="Disordered" evidence="1">
    <location>
        <begin position="20"/>
        <end position="52"/>
    </location>
</feature>
<gene>
    <name evidence="2" type="ORF">UFOPK3752_01348</name>
</gene>
<dbReference type="AlphaFoldDB" id="A0A6J7JQ76"/>
<dbReference type="EMBL" id="CAFBND010000052">
    <property type="protein sequence ID" value="CAB4945818.1"/>
    <property type="molecule type" value="Genomic_DNA"/>
</dbReference>
<name>A0A6J7JQ76_9ZZZZ</name>
<organism evidence="2">
    <name type="scientific">freshwater metagenome</name>
    <dbReference type="NCBI Taxonomy" id="449393"/>
    <lineage>
        <taxon>unclassified sequences</taxon>
        <taxon>metagenomes</taxon>
        <taxon>ecological metagenomes</taxon>
    </lineage>
</organism>